<keyword evidence="2" id="KW-0479">Metal-binding</keyword>
<dbReference type="InterPro" id="IPR029065">
    <property type="entry name" value="Enolase_C-like"/>
</dbReference>
<feature type="domain" description="Enolase C-terminal" evidence="5">
    <location>
        <begin position="138"/>
        <end position="214"/>
    </location>
</feature>
<dbReference type="SUPFAM" id="SSF54826">
    <property type="entry name" value="Enolase N-terminal domain-like"/>
    <property type="match status" value="1"/>
</dbReference>
<dbReference type="AlphaFoldDB" id="A0A382XSS5"/>
<proteinExistence type="predicted"/>
<dbReference type="InterPro" id="IPR046945">
    <property type="entry name" value="RHMD-like"/>
</dbReference>
<organism evidence="6">
    <name type="scientific">marine metagenome</name>
    <dbReference type="NCBI Taxonomy" id="408172"/>
    <lineage>
        <taxon>unclassified sequences</taxon>
        <taxon>metagenomes</taxon>
        <taxon>ecological metagenomes</taxon>
    </lineage>
</organism>
<dbReference type="Gene3D" id="3.20.20.120">
    <property type="entry name" value="Enolase-like C-terminal domain"/>
    <property type="match status" value="1"/>
</dbReference>
<feature type="non-terminal residue" evidence="6">
    <location>
        <position position="215"/>
    </location>
</feature>
<dbReference type="Pfam" id="PF13378">
    <property type="entry name" value="MR_MLE_C"/>
    <property type="match status" value="1"/>
</dbReference>
<dbReference type="PANTHER" id="PTHR13794">
    <property type="entry name" value="ENOLASE SUPERFAMILY, MANDELATE RACEMASE"/>
    <property type="match status" value="1"/>
</dbReference>
<protein>
    <recommendedName>
        <fullName evidence="7">Mandelate racemase/muconate lactonizing enzyme N-terminal domain-containing protein</fullName>
    </recommendedName>
</protein>
<accession>A0A382XSS5</accession>
<dbReference type="GO" id="GO:0016052">
    <property type="term" value="P:carbohydrate catabolic process"/>
    <property type="evidence" value="ECO:0007669"/>
    <property type="project" value="TreeGrafter"/>
</dbReference>
<gene>
    <name evidence="6" type="ORF">METZ01_LOCUS427036</name>
</gene>
<dbReference type="PROSITE" id="PS00908">
    <property type="entry name" value="MR_MLE_1"/>
    <property type="match status" value="1"/>
</dbReference>
<dbReference type="Gene3D" id="3.30.390.10">
    <property type="entry name" value="Enolase-like, N-terminal domain"/>
    <property type="match status" value="1"/>
</dbReference>
<dbReference type="InterPro" id="IPR036849">
    <property type="entry name" value="Enolase-like_C_sf"/>
</dbReference>
<name>A0A382XSS5_9ZZZZ</name>
<dbReference type="InterPro" id="IPR029017">
    <property type="entry name" value="Enolase-like_N"/>
</dbReference>
<evidence type="ECO:0000259" key="5">
    <source>
        <dbReference type="Pfam" id="PF13378"/>
    </source>
</evidence>
<feature type="domain" description="Mandelate racemase/muconate lactonizing enzyme N-terminal" evidence="4">
    <location>
        <begin position="27"/>
        <end position="120"/>
    </location>
</feature>
<evidence type="ECO:0008006" key="7">
    <source>
        <dbReference type="Google" id="ProtNLM"/>
    </source>
</evidence>
<dbReference type="PANTHER" id="PTHR13794:SF58">
    <property type="entry name" value="MITOCHONDRIAL ENOLASE SUPERFAMILY MEMBER 1"/>
    <property type="match status" value="1"/>
</dbReference>
<evidence type="ECO:0000256" key="3">
    <source>
        <dbReference type="ARBA" id="ARBA00022842"/>
    </source>
</evidence>
<dbReference type="Pfam" id="PF02746">
    <property type="entry name" value="MR_MLE_N"/>
    <property type="match status" value="1"/>
</dbReference>
<evidence type="ECO:0000259" key="4">
    <source>
        <dbReference type="Pfam" id="PF02746"/>
    </source>
</evidence>
<comment type="cofactor">
    <cofactor evidence="1">
        <name>Mg(2+)</name>
        <dbReference type="ChEBI" id="CHEBI:18420"/>
    </cofactor>
</comment>
<dbReference type="InterPro" id="IPR013341">
    <property type="entry name" value="Mandelate_racemase_N_dom"/>
</dbReference>
<sequence>MEITGVKAVYPNYQHVVPSWRTHFWQIVVRVETDTGVTGFGYGGGGAAAVEVVNRHFNELLVGRTVDSVDDITSAWDLLYDASLPYGRKGIAVMALSGVDLALWDLLGKAEGKPVHQLIGPRTKDRVPSYATGPDTEWYRELGFTAHKFPHRWTGKDSDYDTAVAAAAKARSVFGPDARIMIDTYLSWDGSVTLEMSKRLAEFNIYWFEDVLTPD</sequence>
<dbReference type="SUPFAM" id="SSF51604">
    <property type="entry name" value="Enolase C-terminal domain-like"/>
    <property type="match status" value="1"/>
</dbReference>
<dbReference type="GO" id="GO:0016836">
    <property type="term" value="F:hydro-lyase activity"/>
    <property type="evidence" value="ECO:0007669"/>
    <property type="project" value="TreeGrafter"/>
</dbReference>
<evidence type="ECO:0000313" key="6">
    <source>
        <dbReference type="EMBL" id="SVD74182.1"/>
    </source>
</evidence>
<keyword evidence="3" id="KW-0460">Magnesium</keyword>
<dbReference type="InterPro" id="IPR018110">
    <property type="entry name" value="Mandel_Rmase/mucon_lact_enz_CS"/>
</dbReference>
<dbReference type="GO" id="GO:0000287">
    <property type="term" value="F:magnesium ion binding"/>
    <property type="evidence" value="ECO:0007669"/>
    <property type="project" value="TreeGrafter"/>
</dbReference>
<evidence type="ECO:0000256" key="2">
    <source>
        <dbReference type="ARBA" id="ARBA00022723"/>
    </source>
</evidence>
<reference evidence="6" key="1">
    <citation type="submission" date="2018-05" db="EMBL/GenBank/DDBJ databases">
        <authorList>
            <person name="Lanie J.A."/>
            <person name="Ng W.-L."/>
            <person name="Kazmierczak K.M."/>
            <person name="Andrzejewski T.M."/>
            <person name="Davidsen T.M."/>
            <person name="Wayne K.J."/>
            <person name="Tettelin H."/>
            <person name="Glass J.I."/>
            <person name="Rusch D."/>
            <person name="Podicherti R."/>
            <person name="Tsui H.-C.T."/>
            <person name="Winkler M.E."/>
        </authorList>
    </citation>
    <scope>NUCLEOTIDE SEQUENCE</scope>
</reference>
<dbReference type="EMBL" id="UINC01170237">
    <property type="protein sequence ID" value="SVD74182.1"/>
    <property type="molecule type" value="Genomic_DNA"/>
</dbReference>
<evidence type="ECO:0000256" key="1">
    <source>
        <dbReference type="ARBA" id="ARBA00001946"/>
    </source>
</evidence>
<dbReference type="GO" id="GO:0009063">
    <property type="term" value="P:amino acid catabolic process"/>
    <property type="evidence" value="ECO:0007669"/>
    <property type="project" value="InterPro"/>
</dbReference>